<evidence type="ECO:0000313" key="2">
    <source>
        <dbReference type="EMBL" id="CAL2104944.1"/>
    </source>
</evidence>
<feature type="chain" id="PRO_5045114548" description="Cytochrome c domain-containing protein" evidence="1">
    <location>
        <begin position="24"/>
        <end position="114"/>
    </location>
</feature>
<dbReference type="PROSITE" id="PS51257">
    <property type="entry name" value="PROKAR_LIPOPROTEIN"/>
    <property type="match status" value="1"/>
</dbReference>
<feature type="signal peptide" evidence="1">
    <location>
        <begin position="1"/>
        <end position="23"/>
    </location>
</feature>
<organism evidence="2 3">
    <name type="scientific">Tenacibaculum vairaonense</name>
    <dbReference type="NCBI Taxonomy" id="3137860"/>
    <lineage>
        <taxon>Bacteria</taxon>
        <taxon>Pseudomonadati</taxon>
        <taxon>Bacteroidota</taxon>
        <taxon>Flavobacteriia</taxon>
        <taxon>Flavobacteriales</taxon>
        <taxon>Flavobacteriaceae</taxon>
        <taxon>Tenacibaculum</taxon>
    </lineage>
</organism>
<dbReference type="Proteomes" id="UP001497602">
    <property type="component" value="Unassembled WGS sequence"/>
</dbReference>
<protein>
    <recommendedName>
        <fullName evidence="4">Cytochrome c domain-containing protein</fullName>
    </recommendedName>
</protein>
<keyword evidence="3" id="KW-1185">Reference proteome</keyword>
<reference evidence="2 3" key="1">
    <citation type="submission" date="2024-05" db="EMBL/GenBank/DDBJ databases">
        <authorList>
            <person name="Duchaud E."/>
        </authorList>
    </citation>
    <scope>NUCLEOTIDE SEQUENCE [LARGE SCALE GENOMIC DNA]</scope>
    <source>
        <strain evidence="2">Ena-SAMPLE-TAB-13-05-2024-13:56:06:370-140305</strain>
    </source>
</reference>
<accession>A0ABM9PH65</accession>
<proteinExistence type="predicted"/>
<evidence type="ECO:0000256" key="1">
    <source>
        <dbReference type="SAM" id="SignalP"/>
    </source>
</evidence>
<gene>
    <name evidence="2" type="ORF">T190115A13A_110080</name>
</gene>
<name>A0ABM9PH65_9FLAO</name>
<sequence>MNNKTKVLAFLSLGLFLTSCSKSEVPVTPPPAEEITYTKNVKVIVDNSCATSGCHAATSPAAGLALTTFQQVKNAAENGNFHARIDNNTMPPSAPLASDKKSIIDKWKTDGYLE</sequence>
<dbReference type="RefSeq" id="WP_348702636.1">
    <property type="nucleotide sequence ID" value="NZ_CAXIYA010000005.1"/>
</dbReference>
<comment type="caution">
    <text evidence="2">The sequence shown here is derived from an EMBL/GenBank/DDBJ whole genome shotgun (WGS) entry which is preliminary data.</text>
</comment>
<keyword evidence="1" id="KW-0732">Signal</keyword>
<dbReference type="EMBL" id="CAXJRC010000002">
    <property type="protein sequence ID" value="CAL2104944.1"/>
    <property type="molecule type" value="Genomic_DNA"/>
</dbReference>
<evidence type="ECO:0008006" key="4">
    <source>
        <dbReference type="Google" id="ProtNLM"/>
    </source>
</evidence>
<evidence type="ECO:0000313" key="3">
    <source>
        <dbReference type="Proteomes" id="UP001497602"/>
    </source>
</evidence>